<evidence type="ECO:0000256" key="1">
    <source>
        <dbReference type="SAM" id="MobiDB-lite"/>
    </source>
</evidence>
<proteinExistence type="predicted"/>
<evidence type="ECO:0000313" key="2">
    <source>
        <dbReference type="EMBL" id="GAD58307.1"/>
    </source>
</evidence>
<dbReference type="Proteomes" id="UP000016569">
    <property type="component" value="Unassembled WGS sequence"/>
</dbReference>
<organism evidence="2 3">
    <name type="scientific">Brevundimonas abyssalis TAR-001</name>
    <dbReference type="NCBI Taxonomy" id="1391729"/>
    <lineage>
        <taxon>Bacteria</taxon>
        <taxon>Pseudomonadati</taxon>
        <taxon>Pseudomonadota</taxon>
        <taxon>Alphaproteobacteria</taxon>
        <taxon>Caulobacterales</taxon>
        <taxon>Caulobacteraceae</taxon>
        <taxon>Brevundimonas</taxon>
    </lineage>
</organism>
<accession>A0A8E0KKX7</accession>
<gene>
    <name evidence="2" type="ORF">MBEBAB_0557</name>
</gene>
<reference evidence="3" key="1">
    <citation type="journal article" date="2013" name="Genome Announc.">
        <title>Draft Genome Sequence of the Dimorphic Prosthecate Bacterium Brevundimonas abyssalis TAR-001T.</title>
        <authorList>
            <person name="Tsubouchi T."/>
            <person name="Nishi S."/>
            <person name="Usui K."/>
            <person name="Shimane Y."/>
            <person name="Takaki Y."/>
            <person name="Maruyama T."/>
            <person name="Hatada Y."/>
        </authorList>
    </citation>
    <scope>NUCLEOTIDE SEQUENCE [LARGE SCALE GENOMIC DNA]</scope>
    <source>
        <strain evidence="3">TAR-001</strain>
    </source>
</reference>
<sequence>MGPSLGIPTRLGSRAQRAGVDDESAAEDGGTRTSRPSPRKWAVRGGDNETARHGRCRM</sequence>
<protein>
    <submittedName>
        <fullName evidence="2">Uncharacterized protein</fullName>
    </submittedName>
</protein>
<name>A0A8E0KKX7_9CAUL</name>
<feature type="region of interest" description="Disordered" evidence="1">
    <location>
        <begin position="1"/>
        <end position="58"/>
    </location>
</feature>
<evidence type="ECO:0000313" key="3">
    <source>
        <dbReference type="Proteomes" id="UP000016569"/>
    </source>
</evidence>
<dbReference type="AlphaFoldDB" id="A0A8E0KKX7"/>
<dbReference type="EMBL" id="BATC01000006">
    <property type="protein sequence ID" value="GAD58307.1"/>
    <property type="molecule type" value="Genomic_DNA"/>
</dbReference>
<comment type="caution">
    <text evidence="2">The sequence shown here is derived from an EMBL/GenBank/DDBJ whole genome shotgun (WGS) entry which is preliminary data.</text>
</comment>
<keyword evidence="3" id="KW-1185">Reference proteome</keyword>